<evidence type="ECO:0000256" key="5">
    <source>
        <dbReference type="ARBA" id="ARBA00022989"/>
    </source>
</evidence>
<dbReference type="GO" id="GO:0005886">
    <property type="term" value="C:plasma membrane"/>
    <property type="evidence" value="ECO:0007669"/>
    <property type="project" value="UniProtKB-SubCell"/>
</dbReference>
<dbReference type="EMBL" id="LS483499">
    <property type="protein sequence ID" value="SQK71651.1"/>
    <property type="molecule type" value="Genomic_DNA"/>
</dbReference>
<evidence type="ECO:0000256" key="7">
    <source>
        <dbReference type="RuleBase" id="RU362048"/>
    </source>
</evidence>
<evidence type="ECO:0000256" key="3">
    <source>
        <dbReference type="ARBA" id="ARBA00022475"/>
    </source>
</evidence>
<reference evidence="8 9" key="1">
    <citation type="submission" date="2018-06" db="EMBL/GenBank/DDBJ databases">
        <authorList>
            <consortium name="Pathogen Informatics"/>
            <person name="Doyle S."/>
        </authorList>
    </citation>
    <scope>NUCLEOTIDE SEQUENCE [LARGE SCALE GENOMIC DNA]</scope>
    <source>
        <strain evidence="8 9">NCTC11468</strain>
    </source>
</reference>
<proteinExistence type="inferred from homology"/>
<evidence type="ECO:0000256" key="2">
    <source>
        <dbReference type="ARBA" id="ARBA00009784"/>
    </source>
</evidence>
<name>A0A2X5NEL9_9GAMM</name>
<dbReference type="AlphaFoldDB" id="A0A2X5NEL9"/>
<evidence type="ECO:0000256" key="1">
    <source>
        <dbReference type="ARBA" id="ARBA00004651"/>
    </source>
</evidence>
<evidence type="ECO:0000313" key="9">
    <source>
        <dbReference type="Proteomes" id="UP000248758"/>
    </source>
</evidence>
<keyword evidence="4" id="KW-0812">Transmembrane</keyword>
<evidence type="ECO:0000256" key="6">
    <source>
        <dbReference type="ARBA" id="ARBA00023136"/>
    </source>
</evidence>
<comment type="similarity">
    <text evidence="2 7">Belongs to the UPF0056 (MarC) family.</text>
</comment>
<sequence length="42" mass="4820">MIRELLIALVIMLLFLFTGEKILAFLNLRTETVSISGELFYS</sequence>
<protein>
    <recommendedName>
        <fullName evidence="7">UPF0056 membrane protein</fullName>
    </recommendedName>
</protein>
<dbReference type="Proteomes" id="UP000248758">
    <property type="component" value="Chromosome 1"/>
</dbReference>
<accession>A0A2X5NEL9</accession>
<evidence type="ECO:0000256" key="4">
    <source>
        <dbReference type="ARBA" id="ARBA00022692"/>
    </source>
</evidence>
<keyword evidence="5" id="KW-1133">Transmembrane helix</keyword>
<comment type="subcellular location">
    <subcellularLocation>
        <location evidence="1 7">Cell membrane</location>
        <topology evidence="1 7">Multi-pass membrane protein</topology>
    </subcellularLocation>
</comment>
<evidence type="ECO:0000313" key="8">
    <source>
        <dbReference type="EMBL" id="SQK71651.1"/>
    </source>
</evidence>
<keyword evidence="6" id="KW-0472">Membrane</keyword>
<dbReference type="InterPro" id="IPR002771">
    <property type="entry name" value="Multi_antbiot-R_MarC"/>
</dbReference>
<gene>
    <name evidence="8" type="primary">yhgN_2</name>
    <name evidence="8" type="ORF">NCTC11468_00055</name>
</gene>
<organism evidence="8 9">
    <name type="scientific">Tatumella ptyseos</name>
    <dbReference type="NCBI Taxonomy" id="82987"/>
    <lineage>
        <taxon>Bacteria</taxon>
        <taxon>Pseudomonadati</taxon>
        <taxon>Pseudomonadota</taxon>
        <taxon>Gammaproteobacteria</taxon>
        <taxon>Enterobacterales</taxon>
        <taxon>Erwiniaceae</taxon>
        <taxon>Tatumella</taxon>
    </lineage>
</organism>
<dbReference type="Pfam" id="PF01914">
    <property type="entry name" value="MarC"/>
    <property type="match status" value="1"/>
</dbReference>
<dbReference type="KEGG" id="tpty:NCTC11468_00055"/>
<keyword evidence="3" id="KW-1003">Cell membrane</keyword>